<sequence>MMKNQELTRTGGDRLMVEPRSSKALAKVKLAPRRGHRHRNELVEEMNKDKTFMHVGIFFPLSRLRA</sequence>
<comment type="caution">
    <text evidence="1">The sequence shown here is derived from an EMBL/GenBank/DDBJ whole genome shotgun (WGS) entry which is preliminary data.</text>
</comment>
<dbReference type="EMBL" id="JAHQIW010000455">
    <property type="protein sequence ID" value="KAJ1348239.1"/>
    <property type="molecule type" value="Genomic_DNA"/>
</dbReference>
<keyword evidence="2" id="KW-1185">Reference proteome</keyword>
<protein>
    <submittedName>
        <fullName evidence="1">Uncharacterized protein</fullName>
    </submittedName>
</protein>
<dbReference type="AlphaFoldDB" id="A0AAD5MQ02"/>
<evidence type="ECO:0000313" key="1">
    <source>
        <dbReference type="EMBL" id="KAJ1348239.1"/>
    </source>
</evidence>
<proteinExistence type="predicted"/>
<gene>
    <name evidence="1" type="ORF">KIN20_003495</name>
</gene>
<evidence type="ECO:0000313" key="2">
    <source>
        <dbReference type="Proteomes" id="UP001196413"/>
    </source>
</evidence>
<accession>A0AAD5MQ02</accession>
<dbReference type="Proteomes" id="UP001196413">
    <property type="component" value="Unassembled WGS sequence"/>
</dbReference>
<organism evidence="1 2">
    <name type="scientific">Parelaphostrongylus tenuis</name>
    <name type="common">Meningeal worm</name>
    <dbReference type="NCBI Taxonomy" id="148309"/>
    <lineage>
        <taxon>Eukaryota</taxon>
        <taxon>Metazoa</taxon>
        <taxon>Ecdysozoa</taxon>
        <taxon>Nematoda</taxon>
        <taxon>Chromadorea</taxon>
        <taxon>Rhabditida</taxon>
        <taxon>Rhabditina</taxon>
        <taxon>Rhabditomorpha</taxon>
        <taxon>Strongyloidea</taxon>
        <taxon>Metastrongylidae</taxon>
        <taxon>Parelaphostrongylus</taxon>
    </lineage>
</organism>
<reference evidence="1" key="1">
    <citation type="submission" date="2021-06" db="EMBL/GenBank/DDBJ databases">
        <title>Parelaphostrongylus tenuis whole genome reference sequence.</title>
        <authorList>
            <person name="Garwood T.J."/>
            <person name="Larsen P.A."/>
            <person name="Fountain-Jones N.M."/>
            <person name="Garbe J.R."/>
            <person name="Macchietto M.G."/>
            <person name="Kania S.A."/>
            <person name="Gerhold R.W."/>
            <person name="Richards J.E."/>
            <person name="Wolf T.M."/>
        </authorList>
    </citation>
    <scope>NUCLEOTIDE SEQUENCE</scope>
    <source>
        <strain evidence="1">MNPRO001-30</strain>
        <tissue evidence="1">Meninges</tissue>
    </source>
</reference>
<name>A0AAD5MQ02_PARTN</name>